<dbReference type="Proteomes" id="UP001595075">
    <property type="component" value="Unassembled WGS sequence"/>
</dbReference>
<proteinExistence type="predicted"/>
<protein>
    <submittedName>
        <fullName evidence="1">Uncharacterized protein</fullName>
    </submittedName>
</protein>
<evidence type="ECO:0000313" key="2">
    <source>
        <dbReference type="Proteomes" id="UP001595075"/>
    </source>
</evidence>
<name>A0ABR4BVU9_9HELO</name>
<reference evidence="1 2" key="1">
    <citation type="journal article" date="2024" name="Commun. Biol.">
        <title>Comparative genomic analysis of thermophilic fungi reveals convergent evolutionary adaptations and gene losses.</title>
        <authorList>
            <person name="Steindorff A.S."/>
            <person name="Aguilar-Pontes M.V."/>
            <person name="Robinson A.J."/>
            <person name="Andreopoulos B."/>
            <person name="LaButti K."/>
            <person name="Kuo A."/>
            <person name="Mondo S."/>
            <person name="Riley R."/>
            <person name="Otillar R."/>
            <person name="Haridas S."/>
            <person name="Lipzen A."/>
            <person name="Grimwood J."/>
            <person name="Schmutz J."/>
            <person name="Clum A."/>
            <person name="Reid I.D."/>
            <person name="Moisan M.C."/>
            <person name="Butler G."/>
            <person name="Nguyen T.T.M."/>
            <person name="Dewar K."/>
            <person name="Conant G."/>
            <person name="Drula E."/>
            <person name="Henrissat B."/>
            <person name="Hansel C."/>
            <person name="Singer S."/>
            <person name="Hutchinson M.I."/>
            <person name="de Vries R.P."/>
            <person name="Natvig D.O."/>
            <person name="Powell A.J."/>
            <person name="Tsang A."/>
            <person name="Grigoriev I.V."/>
        </authorList>
    </citation>
    <scope>NUCLEOTIDE SEQUENCE [LARGE SCALE GENOMIC DNA]</scope>
    <source>
        <strain evidence="1 2">CBS 494.80</strain>
    </source>
</reference>
<accession>A0ABR4BVU9</accession>
<comment type="caution">
    <text evidence="1">The sequence shown here is derived from an EMBL/GenBank/DDBJ whole genome shotgun (WGS) entry which is preliminary data.</text>
</comment>
<organism evidence="1 2">
    <name type="scientific">Oculimacula yallundae</name>
    <dbReference type="NCBI Taxonomy" id="86028"/>
    <lineage>
        <taxon>Eukaryota</taxon>
        <taxon>Fungi</taxon>
        <taxon>Dikarya</taxon>
        <taxon>Ascomycota</taxon>
        <taxon>Pezizomycotina</taxon>
        <taxon>Leotiomycetes</taxon>
        <taxon>Helotiales</taxon>
        <taxon>Ploettnerulaceae</taxon>
        <taxon>Oculimacula</taxon>
    </lineage>
</organism>
<evidence type="ECO:0000313" key="1">
    <source>
        <dbReference type="EMBL" id="KAL2061356.1"/>
    </source>
</evidence>
<gene>
    <name evidence="1" type="ORF">VTL71DRAFT_7629</name>
</gene>
<keyword evidence="2" id="KW-1185">Reference proteome</keyword>
<sequence>MPSKTDIQELDAFSNGFLVSVRSDYH</sequence>
<dbReference type="EMBL" id="JAZHXI010000019">
    <property type="protein sequence ID" value="KAL2061356.1"/>
    <property type="molecule type" value="Genomic_DNA"/>
</dbReference>